<feature type="transmembrane region" description="Helical" evidence="12">
    <location>
        <begin position="155"/>
        <end position="176"/>
    </location>
</feature>
<evidence type="ECO:0000256" key="8">
    <source>
        <dbReference type="ARBA" id="ARBA00023136"/>
    </source>
</evidence>
<keyword evidence="8 12" id="KW-0472">Membrane</keyword>
<dbReference type="PANTHER" id="PTHR46531">
    <property type="entry name" value="ZINC TRANSPORTER 6"/>
    <property type="match status" value="1"/>
</dbReference>
<dbReference type="GO" id="GO:0008324">
    <property type="term" value="F:monoatomic cation transmembrane transporter activity"/>
    <property type="evidence" value="ECO:0007669"/>
    <property type="project" value="InterPro"/>
</dbReference>
<dbReference type="Proteomes" id="UP000230750">
    <property type="component" value="Unassembled WGS sequence"/>
</dbReference>
<dbReference type="SUPFAM" id="SSF161111">
    <property type="entry name" value="Cation efflux protein transmembrane domain-like"/>
    <property type="match status" value="1"/>
</dbReference>
<feature type="domain" description="Cation efflux protein transmembrane" evidence="13">
    <location>
        <begin position="97"/>
        <end position="308"/>
    </location>
</feature>
<feature type="transmembrane region" description="Helical" evidence="12">
    <location>
        <begin position="188"/>
        <end position="207"/>
    </location>
</feature>
<dbReference type="InterPro" id="IPR052005">
    <property type="entry name" value="CDF_SLC30A"/>
</dbReference>
<dbReference type="EMBL" id="MRZV01000014">
    <property type="protein sequence ID" value="PIK62295.1"/>
    <property type="molecule type" value="Genomic_DNA"/>
</dbReference>
<keyword evidence="4" id="KW-0862">Zinc</keyword>
<sequence>MTSNHTESSHVQIQQSNGIGRPSWRAGSVHVDIDAFDVSMDIGHRQAKIGSSSNVRSATGKADLRQRSAVPIDSKEFVYSTIQPFTRPPQTLIGRILAELKGVLGRSTDSMALTAYSSLLLFDLLSLCTCLVTIWVTRQKPSSAYSFGYERFEVLAVFTSTMLASFSAIFIIKECTERIFSQPDIHTGRLMLGAALGLFCHMVVTYGNRNSALNHVSTSSKSSWLQEHFADICKSFCTVVPGLDHLLLPRINPFALVGFGGATALTLADFLIDVNNYHAADTWASYGIAFMLIGTMFPLSVYSGTILLQTTPAYILGQLDKCLREASTLDGVLEFRNEHFWTLSYGTLAGSLHVRVRRDADEQLVLAHVTNKLSHLVSPLTIQIIKDDWTRVSAMSSFSSGHLDPKVAPPAPYLANTPL</sequence>
<reference evidence="14 15" key="1">
    <citation type="journal article" date="2017" name="PLoS Biol.">
        <title>The sea cucumber genome provides insights into morphological evolution and visceral regeneration.</title>
        <authorList>
            <person name="Zhang X."/>
            <person name="Sun L."/>
            <person name="Yuan J."/>
            <person name="Sun Y."/>
            <person name="Gao Y."/>
            <person name="Zhang L."/>
            <person name="Li S."/>
            <person name="Dai H."/>
            <person name="Hamel J.F."/>
            <person name="Liu C."/>
            <person name="Yu Y."/>
            <person name="Liu S."/>
            <person name="Lin W."/>
            <person name="Guo K."/>
            <person name="Jin S."/>
            <person name="Xu P."/>
            <person name="Storey K.B."/>
            <person name="Huan P."/>
            <person name="Zhang T."/>
            <person name="Zhou Y."/>
            <person name="Zhang J."/>
            <person name="Lin C."/>
            <person name="Li X."/>
            <person name="Xing L."/>
            <person name="Huo D."/>
            <person name="Sun M."/>
            <person name="Wang L."/>
            <person name="Mercier A."/>
            <person name="Li F."/>
            <person name="Yang H."/>
            <person name="Xiang J."/>
        </authorList>
    </citation>
    <scope>NUCLEOTIDE SEQUENCE [LARGE SCALE GENOMIC DNA]</scope>
    <source>
        <strain evidence="14">Shaxun</strain>
        <tissue evidence="14">Muscle</tissue>
    </source>
</reference>
<keyword evidence="3 12" id="KW-0812">Transmembrane</keyword>
<evidence type="ECO:0000256" key="12">
    <source>
        <dbReference type="SAM" id="Phobius"/>
    </source>
</evidence>
<evidence type="ECO:0000256" key="4">
    <source>
        <dbReference type="ARBA" id="ARBA00022833"/>
    </source>
</evidence>
<evidence type="ECO:0000256" key="6">
    <source>
        <dbReference type="ARBA" id="ARBA00023034"/>
    </source>
</evidence>
<feature type="region of interest" description="Disordered" evidence="11">
    <location>
        <begin position="1"/>
        <end position="23"/>
    </location>
</feature>
<evidence type="ECO:0000256" key="9">
    <source>
        <dbReference type="ARBA" id="ARBA00038600"/>
    </source>
</evidence>
<keyword evidence="5 12" id="KW-1133">Transmembrane helix</keyword>
<dbReference type="GO" id="GO:0016020">
    <property type="term" value="C:membrane"/>
    <property type="evidence" value="ECO:0007669"/>
    <property type="project" value="InterPro"/>
</dbReference>
<evidence type="ECO:0000313" key="15">
    <source>
        <dbReference type="Proteomes" id="UP000230750"/>
    </source>
</evidence>
<comment type="subunit">
    <text evidence="9">Heterodimer with SLC30A5; form a functional zinc ion transmembrane transporter.</text>
</comment>
<dbReference type="InterPro" id="IPR058533">
    <property type="entry name" value="Cation_efflux_TM"/>
</dbReference>
<feature type="compositionally biased region" description="Polar residues" evidence="11">
    <location>
        <begin position="1"/>
        <end position="18"/>
    </location>
</feature>
<evidence type="ECO:0000256" key="3">
    <source>
        <dbReference type="ARBA" id="ARBA00022692"/>
    </source>
</evidence>
<keyword evidence="7" id="KW-0406">Ion transport</keyword>
<organism evidence="14 15">
    <name type="scientific">Stichopus japonicus</name>
    <name type="common">Sea cucumber</name>
    <dbReference type="NCBI Taxonomy" id="307972"/>
    <lineage>
        <taxon>Eukaryota</taxon>
        <taxon>Metazoa</taxon>
        <taxon>Echinodermata</taxon>
        <taxon>Eleutherozoa</taxon>
        <taxon>Echinozoa</taxon>
        <taxon>Holothuroidea</taxon>
        <taxon>Aspidochirotacea</taxon>
        <taxon>Aspidochirotida</taxon>
        <taxon>Stichopodidae</taxon>
        <taxon>Apostichopus</taxon>
    </lineage>
</organism>
<feature type="transmembrane region" description="Helical" evidence="12">
    <location>
        <begin position="113"/>
        <end position="135"/>
    </location>
</feature>
<proteinExistence type="predicted"/>
<dbReference type="Pfam" id="PF01545">
    <property type="entry name" value="Cation_efflux"/>
    <property type="match status" value="1"/>
</dbReference>
<keyword evidence="2" id="KW-0813">Transport</keyword>
<comment type="caution">
    <text evidence="14">The sequence shown here is derived from an EMBL/GenBank/DDBJ whole genome shotgun (WGS) entry which is preliminary data.</text>
</comment>
<evidence type="ECO:0000256" key="2">
    <source>
        <dbReference type="ARBA" id="ARBA00022448"/>
    </source>
</evidence>
<evidence type="ECO:0000256" key="5">
    <source>
        <dbReference type="ARBA" id="ARBA00022989"/>
    </source>
</evidence>
<feature type="transmembrane region" description="Helical" evidence="12">
    <location>
        <begin position="251"/>
        <end position="271"/>
    </location>
</feature>
<evidence type="ECO:0000259" key="13">
    <source>
        <dbReference type="Pfam" id="PF01545"/>
    </source>
</evidence>
<evidence type="ECO:0000256" key="1">
    <source>
        <dbReference type="ARBA" id="ARBA00004166"/>
    </source>
</evidence>
<dbReference type="AlphaFoldDB" id="A0A2G8LPX7"/>
<keyword evidence="6" id="KW-0333">Golgi apparatus</keyword>
<dbReference type="GO" id="GO:0006829">
    <property type="term" value="P:zinc ion transport"/>
    <property type="evidence" value="ECO:0007669"/>
    <property type="project" value="TreeGrafter"/>
</dbReference>
<dbReference type="OrthoDB" id="5382797at2759"/>
<comment type="subcellular location">
    <subcellularLocation>
        <location evidence="1">Golgi apparatus</location>
        <location evidence="1">trans-Golgi network membrane</location>
        <topology evidence="1">Multi-pass membrane protein</topology>
    </subcellularLocation>
</comment>
<gene>
    <name evidence="14" type="ORF">BSL78_00726</name>
</gene>
<dbReference type="GO" id="GO:0005794">
    <property type="term" value="C:Golgi apparatus"/>
    <property type="evidence" value="ECO:0007669"/>
    <property type="project" value="UniProtKB-SubCell"/>
</dbReference>
<evidence type="ECO:0000256" key="7">
    <source>
        <dbReference type="ARBA" id="ARBA00023065"/>
    </source>
</evidence>
<dbReference type="STRING" id="307972.A0A2G8LPX7"/>
<comment type="function">
    <text evidence="10">Has probably no intrinsic transporter activity but together with SLC30A5 forms a functional zinc ion:proton antiporter heterodimer, mediating zinc entry into the lumen of organelles along the secretory pathway. As part of that zinc ion:proton antiporter, contributes to zinc ion homeostasis within the early secretory pathway and regulates the activation and folding of enzymes like alkaline phosphatases and enzymes involved in phosphatidylinositol glycan anchor biosynthesis.</text>
</comment>
<feature type="transmembrane region" description="Helical" evidence="12">
    <location>
        <begin position="283"/>
        <end position="302"/>
    </location>
</feature>
<accession>A0A2G8LPX7</accession>
<evidence type="ECO:0000256" key="11">
    <source>
        <dbReference type="SAM" id="MobiDB-lite"/>
    </source>
</evidence>
<evidence type="ECO:0000313" key="14">
    <source>
        <dbReference type="EMBL" id="PIK62295.1"/>
    </source>
</evidence>
<dbReference type="InterPro" id="IPR027469">
    <property type="entry name" value="Cation_efflux_TMD_sf"/>
</dbReference>
<keyword evidence="15" id="KW-1185">Reference proteome</keyword>
<dbReference type="PANTHER" id="PTHR46531:SF1">
    <property type="entry name" value="ZINC TRANSPORTER 6"/>
    <property type="match status" value="1"/>
</dbReference>
<evidence type="ECO:0000256" key="10">
    <source>
        <dbReference type="ARBA" id="ARBA00045455"/>
    </source>
</evidence>
<dbReference type="Gene3D" id="1.20.1510.10">
    <property type="entry name" value="Cation efflux protein transmembrane domain"/>
    <property type="match status" value="1"/>
</dbReference>
<name>A0A2G8LPX7_STIJA</name>
<protein>
    <submittedName>
        <fullName evidence="14">Putative zinc transporter 6</fullName>
    </submittedName>
</protein>